<comment type="subcellular location">
    <subcellularLocation>
        <location evidence="1">Mitochondrion</location>
    </subcellularLocation>
</comment>
<evidence type="ECO:0000313" key="6">
    <source>
        <dbReference type="Proteomes" id="UP000016922"/>
    </source>
</evidence>
<dbReference type="GO" id="GO:0032981">
    <property type="term" value="P:mitochondrial respiratory chain complex I assembly"/>
    <property type="evidence" value="ECO:0007669"/>
    <property type="project" value="InterPro"/>
</dbReference>
<dbReference type="KEGG" id="glz:GLAREA_00708"/>
<evidence type="ECO:0000313" key="5">
    <source>
        <dbReference type="EMBL" id="EPE29548.1"/>
    </source>
</evidence>
<dbReference type="GeneID" id="19459766"/>
<sequence>MPSLRPSIARPTIRDLTTYLFSPPQARCLSALQRPLTRRSPQTHTSLPPRTFTTSHILLNASSHAPKSHDRGPTSKEDTQTDFGALNVLGNTPAPSTSIDACAWDGFHLNNGVKIIGGKGILLVNGEAFEWSPWLGGGHTAMELVNAKGQWDVSDEAWGLLDLVWPKPDLLILGLGKEMRPISPKTRQFINSLGIRVDVQDTRNAAAQFNLLATERGVSSIAAAMIPIGWKEGVGCA</sequence>
<dbReference type="eggNOG" id="KOG3363">
    <property type="taxonomic scope" value="Eukaryota"/>
</dbReference>
<dbReference type="CDD" id="cd05125">
    <property type="entry name" value="Mth938_2P1-like"/>
    <property type="match status" value="1"/>
</dbReference>
<protein>
    <recommendedName>
        <fullName evidence="2">NADH dehydrogenase [ubiquinone] 1 alpha subcomplex assembly factor 3</fullName>
    </recommendedName>
</protein>
<dbReference type="Proteomes" id="UP000016922">
    <property type="component" value="Unassembled WGS sequence"/>
</dbReference>
<dbReference type="PANTHER" id="PTHR21192">
    <property type="entry name" value="NUCLEAR PROTEIN E3-3"/>
    <property type="match status" value="1"/>
</dbReference>
<evidence type="ECO:0000256" key="3">
    <source>
        <dbReference type="ARBA" id="ARBA00023128"/>
    </source>
</evidence>
<dbReference type="OrthoDB" id="20681at2759"/>
<dbReference type="OMA" id="IDACHHD"/>
<dbReference type="Gene3D" id="3.40.1230.10">
    <property type="entry name" value="MTH938-like"/>
    <property type="match status" value="1"/>
</dbReference>
<organism evidence="5 6">
    <name type="scientific">Glarea lozoyensis (strain ATCC 20868 / MF5171)</name>
    <dbReference type="NCBI Taxonomy" id="1116229"/>
    <lineage>
        <taxon>Eukaryota</taxon>
        <taxon>Fungi</taxon>
        <taxon>Dikarya</taxon>
        <taxon>Ascomycota</taxon>
        <taxon>Pezizomycotina</taxon>
        <taxon>Leotiomycetes</taxon>
        <taxon>Helotiales</taxon>
        <taxon>Helotiaceae</taxon>
        <taxon>Glarea</taxon>
    </lineage>
</organism>
<dbReference type="SUPFAM" id="SSF64076">
    <property type="entry name" value="MTH938-like"/>
    <property type="match status" value="1"/>
</dbReference>
<dbReference type="InterPro" id="IPR007523">
    <property type="entry name" value="NDUFAF3/AAMDC"/>
</dbReference>
<proteinExistence type="inferred from homology"/>
<dbReference type="HOGENOM" id="CLU_074390_0_1_1"/>
<dbReference type="InterPro" id="IPR036748">
    <property type="entry name" value="MTH938-like_sf"/>
</dbReference>
<dbReference type="PANTHER" id="PTHR21192:SF2">
    <property type="entry name" value="NADH DEHYDROGENASE [UBIQUINONE] 1 ALPHA SUBCOMPLEX ASSEMBLY FACTOR 3"/>
    <property type="match status" value="1"/>
</dbReference>
<accession>S3DSY4</accession>
<dbReference type="InterPro" id="IPR034095">
    <property type="entry name" value="NDUF3"/>
</dbReference>
<keyword evidence="6" id="KW-1185">Reference proteome</keyword>
<keyword evidence="3" id="KW-0496">Mitochondrion</keyword>
<name>S3DSY4_GLAL2</name>
<dbReference type="AlphaFoldDB" id="S3DSY4"/>
<dbReference type="FunFam" id="3.40.1230.10:FF:000005">
    <property type="entry name" value="NADH dehydrogenase [ubiquinone]alpha subcomplex assembly factor"/>
    <property type="match status" value="1"/>
</dbReference>
<dbReference type="Pfam" id="PF04430">
    <property type="entry name" value="DUF498"/>
    <property type="match status" value="1"/>
</dbReference>
<evidence type="ECO:0000256" key="4">
    <source>
        <dbReference type="ARBA" id="ARBA00049984"/>
    </source>
</evidence>
<dbReference type="STRING" id="1116229.S3DSY4"/>
<comment type="similarity">
    <text evidence="4">Belongs to the NDUFAF3 family.</text>
</comment>
<dbReference type="RefSeq" id="XP_008083657.1">
    <property type="nucleotide sequence ID" value="XM_008085466.1"/>
</dbReference>
<evidence type="ECO:0000256" key="1">
    <source>
        <dbReference type="ARBA" id="ARBA00004173"/>
    </source>
</evidence>
<reference evidence="5 6" key="1">
    <citation type="journal article" date="2013" name="BMC Genomics">
        <title>Genomics-driven discovery of the pneumocandin biosynthetic gene cluster in the fungus Glarea lozoyensis.</title>
        <authorList>
            <person name="Chen L."/>
            <person name="Yue Q."/>
            <person name="Zhang X."/>
            <person name="Xiang M."/>
            <person name="Wang C."/>
            <person name="Li S."/>
            <person name="Che Y."/>
            <person name="Ortiz-Lopez F.J."/>
            <person name="Bills G.F."/>
            <person name="Liu X."/>
            <person name="An Z."/>
        </authorList>
    </citation>
    <scope>NUCLEOTIDE SEQUENCE [LARGE SCALE GENOMIC DNA]</scope>
    <source>
        <strain evidence="6">ATCC 20868 / MF5171</strain>
    </source>
</reference>
<evidence type="ECO:0000256" key="2">
    <source>
        <dbReference type="ARBA" id="ARBA00021776"/>
    </source>
</evidence>
<dbReference type="EMBL" id="KE145367">
    <property type="protein sequence ID" value="EPE29548.1"/>
    <property type="molecule type" value="Genomic_DNA"/>
</dbReference>
<dbReference type="GO" id="GO:0005743">
    <property type="term" value="C:mitochondrial inner membrane"/>
    <property type="evidence" value="ECO:0007669"/>
    <property type="project" value="TreeGrafter"/>
</dbReference>
<gene>
    <name evidence="5" type="ORF">GLAREA_00708</name>
</gene>